<dbReference type="GO" id="GO:0003700">
    <property type="term" value="F:DNA-binding transcription factor activity"/>
    <property type="evidence" value="ECO:0007669"/>
    <property type="project" value="TreeGrafter"/>
</dbReference>
<dbReference type="GO" id="GO:0005829">
    <property type="term" value="C:cytosol"/>
    <property type="evidence" value="ECO:0007669"/>
    <property type="project" value="TreeGrafter"/>
</dbReference>
<reference evidence="1" key="1">
    <citation type="submission" date="2021-03" db="EMBL/GenBank/DDBJ databases">
        <title>Acanthopleuribacteraceae sp. M133.</title>
        <authorList>
            <person name="Wang G."/>
        </authorList>
    </citation>
    <scope>NUCLEOTIDE SEQUENCE</scope>
    <source>
        <strain evidence="1">M133</strain>
    </source>
</reference>
<sequence>MLRLPKSVDYGILILLTLYEADQAETLSALQVARACGLPHQQVAKLLKLLQRRDAVESIRGPRGGYRLKADGAVLSLQQIYDMIEGPLALTECMSDEPCHCRVMENCRLQPYMVAVNQTIEHAFSGITLRQISEKKKPLPPFSDQIGMVV</sequence>
<organism evidence="1 2">
    <name type="scientific">Sulfidibacter corallicola</name>
    <dbReference type="NCBI Taxonomy" id="2818388"/>
    <lineage>
        <taxon>Bacteria</taxon>
        <taxon>Pseudomonadati</taxon>
        <taxon>Acidobacteriota</taxon>
        <taxon>Holophagae</taxon>
        <taxon>Acanthopleuribacterales</taxon>
        <taxon>Acanthopleuribacteraceae</taxon>
        <taxon>Sulfidibacter</taxon>
    </lineage>
</organism>
<dbReference type="Proteomes" id="UP000663929">
    <property type="component" value="Chromosome"/>
</dbReference>
<protein>
    <submittedName>
        <fullName evidence="1">Rrf2 family transcriptional regulator</fullName>
    </submittedName>
</protein>
<name>A0A8A4TXP2_SULCO</name>
<evidence type="ECO:0000313" key="1">
    <source>
        <dbReference type="EMBL" id="QTD53958.1"/>
    </source>
</evidence>
<dbReference type="KEGG" id="scor:J3U87_16030"/>
<proteinExistence type="predicted"/>
<dbReference type="NCBIfam" id="TIGR00738">
    <property type="entry name" value="rrf2_super"/>
    <property type="match status" value="1"/>
</dbReference>
<dbReference type="InterPro" id="IPR000944">
    <property type="entry name" value="Tscrpt_reg_Rrf2"/>
</dbReference>
<gene>
    <name evidence="1" type="ORF">J3U87_16030</name>
</gene>
<accession>A0A8A4TXP2</accession>
<dbReference type="PANTHER" id="PTHR33221:SF15">
    <property type="entry name" value="HTH-TYPE TRANSCRIPTIONAL REGULATOR YWGB-RELATED"/>
    <property type="match status" value="1"/>
</dbReference>
<dbReference type="PANTHER" id="PTHR33221">
    <property type="entry name" value="WINGED HELIX-TURN-HELIX TRANSCRIPTIONAL REGULATOR, RRF2 FAMILY"/>
    <property type="match status" value="1"/>
</dbReference>
<dbReference type="SUPFAM" id="SSF46785">
    <property type="entry name" value="Winged helix' DNA-binding domain"/>
    <property type="match status" value="1"/>
</dbReference>
<keyword evidence="2" id="KW-1185">Reference proteome</keyword>
<dbReference type="AlphaFoldDB" id="A0A8A4TXP2"/>
<dbReference type="InterPro" id="IPR036388">
    <property type="entry name" value="WH-like_DNA-bd_sf"/>
</dbReference>
<dbReference type="InterPro" id="IPR036390">
    <property type="entry name" value="WH_DNA-bd_sf"/>
</dbReference>
<evidence type="ECO:0000313" key="2">
    <source>
        <dbReference type="Proteomes" id="UP000663929"/>
    </source>
</evidence>
<dbReference type="PROSITE" id="PS51197">
    <property type="entry name" value="HTH_RRF2_2"/>
    <property type="match status" value="1"/>
</dbReference>
<dbReference type="RefSeq" id="WP_237384058.1">
    <property type="nucleotide sequence ID" value="NZ_CP071793.1"/>
</dbReference>
<dbReference type="EMBL" id="CP071793">
    <property type="protein sequence ID" value="QTD53958.1"/>
    <property type="molecule type" value="Genomic_DNA"/>
</dbReference>
<dbReference type="Gene3D" id="1.10.10.10">
    <property type="entry name" value="Winged helix-like DNA-binding domain superfamily/Winged helix DNA-binding domain"/>
    <property type="match status" value="1"/>
</dbReference>
<dbReference type="Pfam" id="PF02082">
    <property type="entry name" value="Rrf2"/>
    <property type="match status" value="1"/>
</dbReference>